<proteinExistence type="inferred from homology"/>
<dbReference type="RefSeq" id="WP_014494995.1">
    <property type="nucleotide sequence ID" value="NZ_BJNK01000009.1"/>
</dbReference>
<dbReference type="GO" id="GO:0006107">
    <property type="term" value="P:oxaloacetate metabolic process"/>
    <property type="evidence" value="ECO:0007669"/>
    <property type="project" value="TreeGrafter"/>
</dbReference>
<comment type="similarity">
    <text evidence="2">Belongs to the HpcH/HpaI aldolase family.</text>
</comment>
<evidence type="ECO:0000313" key="12">
    <source>
        <dbReference type="Proteomes" id="UP000193335"/>
    </source>
</evidence>
<dbReference type="PATRIC" id="fig|375.37.peg.4943"/>
<reference evidence="10 12" key="2">
    <citation type="submission" date="2017-03" db="EMBL/GenBank/DDBJ databases">
        <title>Whole genome sequences of fourteen strains of Bradyrhizobium canariense and one strain of Bradyrhizobium japonicum isolated from Lupinus (Papilionoideae: Genisteae) species in Algeria.</title>
        <authorList>
            <person name="Crovadore J."/>
            <person name="Chekireb D."/>
            <person name="Brachmann A."/>
            <person name="Chablais R."/>
            <person name="Cochard B."/>
            <person name="Lefort F."/>
        </authorList>
    </citation>
    <scope>NUCLEOTIDE SEQUENCE [LARGE SCALE GENOMIC DNA]</scope>
    <source>
        <strain evidence="10 12">UBMA197</strain>
    </source>
</reference>
<dbReference type="EC" id="4.1.3.34" evidence="9"/>
<dbReference type="EMBL" id="NAFL01000282">
    <property type="protein sequence ID" value="OSJ24391.1"/>
    <property type="molecule type" value="Genomic_DNA"/>
</dbReference>
<evidence type="ECO:0000313" key="13">
    <source>
        <dbReference type="Proteomes" id="UP001549291"/>
    </source>
</evidence>
<dbReference type="EMBL" id="JBEPTQ010000002">
    <property type="protein sequence ID" value="MET4721379.1"/>
    <property type="molecule type" value="Genomic_DNA"/>
</dbReference>
<keyword evidence="13" id="KW-1185">Reference proteome</keyword>
<dbReference type="PANTHER" id="PTHR32308">
    <property type="entry name" value="LYASE BETA SUBUNIT, PUTATIVE (AFU_ORTHOLOGUE AFUA_4G13030)-RELATED"/>
    <property type="match status" value="1"/>
</dbReference>
<dbReference type="STRING" id="375.BKD09_RS25530"/>
<evidence type="ECO:0000256" key="2">
    <source>
        <dbReference type="ARBA" id="ARBA00005568"/>
    </source>
</evidence>
<dbReference type="KEGG" id="bjp:RN69_23945"/>
<dbReference type="Proteomes" id="UP000030377">
    <property type="component" value="Unassembled WGS sequence"/>
</dbReference>
<dbReference type="PIRSF" id="PIRSF015582">
    <property type="entry name" value="Cit_lyase_B"/>
    <property type="match status" value="1"/>
</dbReference>
<organism evidence="8 11">
    <name type="scientific">Bradyrhizobium japonicum</name>
    <dbReference type="NCBI Taxonomy" id="375"/>
    <lineage>
        <taxon>Bacteria</taxon>
        <taxon>Pseudomonadati</taxon>
        <taxon>Pseudomonadota</taxon>
        <taxon>Alphaproteobacteria</taxon>
        <taxon>Hyphomicrobiales</taxon>
        <taxon>Nitrobacteraceae</taxon>
        <taxon>Bradyrhizobium</taxon>
    </lineage>
</organism>
<dbReference type="GO" id="GO:0000287">
    <property type="term" value="F:magnesium ion binding"/>
    <property type="evidence" value="ECO:0007669"/>
    <property type="project" value="TreeGrafter"/>
</dbReference>
<reference evidence="8 11" key="1">
    <citation type="submission" date="2014-09" db="EMBL/GenBank/DDBJ databases">
        <title>Draft genome of Bradyrhizobium japonicum Is-34.</title>
        <authorList>
            <person name="Tsurumaru H."/>
            <person name="Yamakawa T."/>
            <person name="Hashimoto S."/>
            <person name="Okizaki K."/>
            <person name="Kanesaki Y."/>
            <person name="Yoshikawa H."/>
            <person name="Yajima S."/>
        </authorList>
    </citation>
    <scope>NUCLEOTIDE SEQUENCE [LARGE SCALE GENOMIC DNA]</scope>
    <source>
        <strain evidence="8 11">Is-34</strain>
    </source>
</reference>
<dbReference type="InterPro" id="IPR040442">
    <property type="entry name" value="Pyrv_kinase-like_dom_sf"/>
</dbReference>
<sequence length="301" mass="32413">MTVERKFPVWRSALFVPANVERFVVKAVERGADALIIDLEDSVPLAEKANARKLIPGIVKRFRDTGSSDVMVRINQPLELAVPDLEAAVIAGVDAIKITKVEGAEHLRLLDEMVTRLEIERGLPIGKIWFVGLIEAPGPLSRAHEIARSIPRLAGISLGAEDYATAIGAKPTEETLLMPKQQVVQAARAAGIMPLGTIGSVADFSDLEGYTRIVRRSADFGFVGSACIHPSLVPILNEGFSPSAKEVADAERVVALNKQAAAEGRASFAIDGKMIDIPIVQRAEALLERAQAIAARAHRPR</sequence>
<dbReference type="Proteomes" id="UP000193335">
    <property type="component" value="Unassembled WGS sequence"/>
</dbReference>
<evidence type="ECO:0000313" key="11">
    <source>
        <dbReference type="Proteomes" id="UP000030377"/>
    </source>
</evidence>
<dbReference type="Gene3D" id="3.20.20.60">
    <property type="entry name" value="Phosphoenolpyruvate-binding domains"/>
    <property type="match status" value="1"/>
</dbReference>
<evidence type="ECO:0000259" key="7">
    <source>
        <dbReference type="Pfam" id="PF03328"/>
    </source>
</evidence>
<dbReference type="InterPro" id="IPR011206">
    <property type="entry name" value="Citrate_lyase_beta/mcl1/mcl2"/>
</dbReference>
<dbReference type="AlphaFoldDB" id="A0A0A3XLD5"/>
<feature type="binding site" evidence="5">
    <location>
        <position position="135"/>
    </location>
    <ligand>
        <name>substrate</name>
    </ligand>
</feature>
<feature type="binding site" evidence="6">
    <location>
        <position position="162"/>
    </location>
    <ligand>
        <name>Mg(2+)</name>
        <dbReference type="ChEBI" id="CHEBI:18420"/>
    </ligand>
</feature>
<dbReference type="GeneID" id="64070078"/>
<comment type="cofactor">
    <cofactor evidence="1">
        <name>Mg(2+)</name>
        <dbReference type="ChEBI" id="CHEBI:18420"/>
    </cofactor>
</comment>
<feature type="binding site" evidence="6">
    <location>
        <position position="135"/>
    </location>
    <ligand>
        <name>Mg(2+)</name>
        <dbReference type="ChEBI" id="CHEBI:18420"/>
    </ligand>
</feature>
<feature type="binding site" evidence="5">
    <location>
        <position position="73"/>
    </location>
    <ligand>
        <name>substrate</name>
    </ligand>
</feature>
<evidence type="ECO:0000256" key="4">
    <source>
        <dbReference type="ARBA" id="ARBA00022842"/>
    </source>
</evidence>
<dbReference type="Pfam" id="PF03328">
    <property type="entry name" value="HpcH_HpaI"/>
    <property type="match status" value="1"/>
</dbReference>
<dbReference type="InterPro" id="IPR005000">
    <property type="entry name" value="Aldolase/citrate-lyase_domain"/>
</dbReference>
<keyword evidence="4 6" id="KW-0460">Magnesium</keyword>
<dbReference type="SUPFAM" id="SSF51621">
    <property type="entry name" value="Phosphoenolpyruvate/pyruvate domain"/>
    <property type="match status" value="1"/>
</dbReference>
<evidence type="ECO:0000313" key="9">
    <source>
        <dbReference type="EMBL" id="MET4721379.1"/>
    </source>
</evidence>
<evidence type="ECO:0000313" key="8">
    <source>
        <dbReference type="EMBL" id="KGT74039.1"/>
    </source>
</evidence>
<evidence type="ECO:0000256" key="3">
    <source>
        <dbReference type="ARBA" id="ARBA00022723"/>
    </source>
</evidence>
<keyword evidence="3 6" id="KW-0479">Metal-binding</keyword>
<evidence type="ECO:0000256" key="6">
    <source>
        <dbReference type="PIRSR" id="PIRSR015582-2"/>
    </source>
</evidence>
<dbReference type="Proteomes" id="UP001549291">
    <property type="component" value="Unassembled WGS sequence"/>
</dbReference>
<reference evidence="9 13" key="3">
    <citation type="submission" date="2024-06" db="EMBL/GenBank/DDBJ databases">
        <title>Genomic Encyclopedia of Type Strains, Phase V (KMG-V): Genome sequencing to study the core and pangenomes of soil and plant-associated prokaryotes.</title>
        <authorList>
            <person name="Whitman W."/>
        </authorList>
    </citation>
    <scope>NUCLEOTIDE SEQUENCE [LARGE SCALE GENOMIC DNA]</scope>
    <source>
        <strain evidence="9 13">USDA 160</strain>
    </source>
</reference>
<dbReference type="EMBL" id="JRPN01000039">
    <property type="protein sequence ID" value="KGT74039.1"/>
    <property type="molecule type" value="Genomic_DNA"/>
</dbReference>
<evidence type="ECO:0000256" key="1">
    <source>
        <dbReference type="ARBA" id="ARBA00001946"/>
    </source>
</evidence>
<dbReference type="InterPro" id="IPR015813">
    <property type="entry name" value="Pyrv/PenolPyrv_kinase-like_dom"/>
</dbReference>
<dbReference type="PANTHER" id="PTHR32308:SF0">
    <property type="entry name" value="HPCH_HPAI ALDOLASE_CITRATE LYASE DOMAIN-CONTAINING PROTEIN"/>
    <property type="match status" value="1"/>
</dbReference>
<feature type="domain" description="HpcH/HpaI aldolase/citrate lyase" evidence="7">
    <location>
        <begin position="11"/>
        <end position="230"/>
    </location>
</feature>
<name>A0A0A3XLD5_BRAJP</name>
<protein>
    <submittedName>
        <fullName evidence="9">Citrate lyase subunit beta/citryl-CoA lyase</fullName>
        <ecNumber evidence="9">4.1.3.34</ecNumber>
    </submittedName>
    <submittedName>
        <fullName evidence="10">CoA ester lyase</fullName>
    </submittedName>
    <submittedName>
        <fullName evidence="8">Host specificity protein</fullName>
    </submittedName>
</protein>
<keyword evidence="9" id="KW-0456">Lyase</keyword>
<accession>A0A0A3XLD5</accession>
<gene>
    <name evidence="9" type="ORF">ABIF63_005485</name>
    <name evidence="10" type="ORF">BSZ19_41055</name>
    <name evidence="8" type="ORF">MA20_41830</name>
</gene>
<comment type="caution">
    <text evidence="8">The sequence shown here is derived from an EMBL/GenBank/DDBJ whole genome shotgun (WGS) entry which is preliminary data.</text>
</comment>
<evidence type="ECO:0000256" key="5">
    <source>
        <dbReference type="PIRSR" id="PIRSR015582-1"/>
    </source>
</evidence>
<dbReference type="GO" id="GO:0008816">
    <property type="term" value="F:citryl-CoA lyase activity"/>
    <property type="evidence" value="ECO:0007669"/>
    <property type="project" value="UniProtKB-EC"/>
</dbReference>
<evidence type="ECO:0000313" key="10">
    <source>
        <dbReference type="EMBL" id="OSJ24391.1"/>
    </source>
</evidence>